<evidence type="ECO:0000313" key="2">
    <source>
        <dbReference type="EMBL" id="RPE02958.1"/>
    </source>
</evidence>
<dbReference type="OrthoDB" id="7031433at2"/>
<protein>
    <submittedName>
        <fullName evidence="2">Uncharacterized protein</fullName>
    </submittedName>
</protein>
<evidence type="ECO:0000256" key="1">
    <source>
        <dbReference type="SAM" id="MobiDB-lite"/>
    </source>
</evidence>
<dbReference type="Proteomes" id="UP000281332">
    <property type="component" value="Unassembled WGS sequence"/>
</dbReference>
<proteinExistence type="predicted"/>
<reference evidence="2 3" key="1">
    <citation type="submission" date="2018-11" db="EMBL/GenBank/DDBJ databases">
        <title>Whole genome sequencing of Pantoea sp. RIT388.</title>
        <authorList>
            <person name="Gan H.M."/>
            <person name="Hudson A.O."/>
        </authorList>
    </citation>
    <scope>NUCLEOTIDE SEQUENCE [LARGE SCALE GENOMIC DNA]</scope>
    <source>
        <strain evidence="2 3">RIT388</strain>
    </source>
</reference>
<gene>
    <name evidence="2" type="ORF">BBB56_06030</name>
</gene>
<dbReference type="EMBL" id="RMVG01000003">
    <property type="protein sequence ID" value="RPE02958.1"/>
    <property type="molecule type" value="Genomic_DNA"/>
</dbReference>
<comment type="caution">
    <text evidence="2">The sequence shown here is derived from an EMBL/GenBank/DDBJ whole genome shotgun (WGS) entry which is preliminary data.</text>
</comment>
<keyword evidence="3" id="KW-1185">Reference proteome</keyword>
<name>A0A3N4P6J9_9GAMM</name>
<dbReference type="RefSeq" id="WP_123799781.1">
    <property type="nucleotide sequence ID" value="NZ_RMVG01000003.1"/>
</dbReference>
<dbReference type="AlphaFoldDB" id="A0A3N4P6J9"/>
<accession>A0A3N4P6J9</accession>
<organism evidence="2 3">
    <name type="scientific">Candidatus Pantoea deserta</name>
    <dbReference type="NCBI Taxonomy" id="1869313"/>
    <lineage>
        <taxon>Bacteria</taxon>
        <taxon>Pseudomonadati</taxon>
        <taxon>Pseudomonadota</taxon>
        <taxon>Gammaproteobacteria</taxon>
        <taxon>Enterobacterales</taxon>
        <taxon>Erwiniaceae</taxon>
        <taxon>Pantoea</taxon>
    </lineage>
</organism>
<evidence type="ECO:0000313" key="3">
    <source>
        <dbReference type="Proteomes" id="UP000281332"/>
    </source>
</evidence>
<sequence>MSKDTGGAAFPCEQHEKQDGSWNETFDAGMTLRDYFAAKAMQASLPDPAYSTWDAARHARRAYSVADAMIAARGLE</sequence>
<feature type="region of interest" description="Disordered" evidence="1">
    <location>
        <begin position="1"/>
        <end position="22"/>
    </location>
</feature>